<dbReference type="PANTHER" id="PTHR47992">
    <property type="entry name" value="PROTEIN PHOSPHATASE"/>
    <property type="match status" value="1"/>
</dbReference>
<sequence>MGSCLSGSIGASSAHESKIPPDFGNGSNNGKRRRLITSSSFDYRMEMKLHRVPGRFFLNGSTEVASLYCKQGRKGVNQDAMLLWENFCSKKDTIFCGVFDGHGPYGHMVSKKVRDSFPLKLIAQWGLHSINHDGLSNDANSSISYKSTETGSGLVDAKSIASDHEFDFKTLRRSFLRASKVMDKELKLHHDIDSYCSGTTAVTLLKQGQDLVIANIGDSRAVLASRDDDDSLIAVQLTTDLKPDLPREAERIRLCKGRVFALENEPRIPRVWLPDINCPGLAMARAFGDFCLKDFGVISVPDVSHHHLTEKDEFVVLASDGVWDVLSNNEVVNIVASAPRSSAAQTLVESAVQAWKKKLQSCKVDDCTVICLFFDSDSDFKSVYSTDDSTSAEQSDIGSMISGPKTIVDEVVRVKLEQKT</sequence>
<dbReference type="PROSITE" id="PS51746">
    <property type="entry name" value="PPM_2"/>
    <property type="match status" value="1"/>
</dbReference>
<gene>
    <name evidence="3" type="ORF">RIF29_22886</name>
</gene>
<dbReference type="SUPFAM" id="SSF81606">
    <property type="entry name" value="PP2C-like"/>
    <property type="match status" value="1"/>
</dbReference>
<proteinExistence type="predicted"/>
<accession>A0AAN9F5J3</accession>
<evidence type="ECO:0000256" key="1">
    <source>
        <dbReference type="SAM" id="MobiDB-lite"/>
    </source>
</evidence>
<dbReference type="EMBL" id="JAYWIO010000004">
    <property type="protein sequence ID" value="KAK7270029.1"/>
    <property type="molecule type" value="Genomic_DNA"/>
</dbReference>
<feature type="domain" description="PPM-type phosphatase" evidence="2">
    <location>
        <begin position="64"/>
        <end position="374"/>
    </location>
</feature>
<dbReference type="AlphaFoldDB" id="A0AAN9F5J3"/>
<feature type="compositionally biased region" description="Polar residues" evidence="1">
    <location>
        <begin position="1"/>
        <end position="11"/>
    </location>
</feature>
<comment type="caution">
    <text evidence="3">The sequence shown here is derived from an EMBL/GenBank/DDBJ whole genome shotgun (WGS) entry which is preliminary data.</text>
</comment>
<name>A0AAN9F5J3_CROPI</name>
<dbReference type="CDD" id="cd00143">
    <property type="entry name" value="PP2Cc"/>
    <property type="match status" value="1"/>
</dbReference>
<dbReference type="Pfam" id="PF00481">
    <property type="entry name" value="PP2C"/>
    <property type="match status" value="1"/>
</dbReference>
<dbReference type="Gene3D" id="3.60.40.10">
    <property type="entry name" value="PPM-type phosphatase domain"/>
    <property type="match status" value="1"/>
</dbReference>
<dbReference type="InterPro" id="IPR036457">
    <property type="entry name" value="PPM-type-like_dom_sf"/>
</dbReference>
<dbReference type="InterPro" id="IPR015655">
    <property type="entry name" value="PP2C"/>
</dbReference>
<keyword evidence="4" id="KW-1185">Reference proteome</keyword>
<reference evidence="3 4" key="1">
    <citation type="submission" date="2024-01" db="EMBL/GenBank/DDBJ databases">
        <title>The genomes of 5 underutilized Papilionoideae crops provide insights into root nodulation and disease resistanc.</title>
        <authorList>
            <person name="Yuan L."/>
        </authorList>
    </citation>
    <scope>NUCLEOTIDE SEQUENCE [LARGE SCALE GENOMIC DNA]</scope>
    <source>
        <strain evidence="3">ZHUSHIDOU_FW_LH</strain>
        <tissue evidence="3">Leaf</tissue>
    </source>
</reference>
<dbReference type="GO" id="GO:0004722">
    <property type="term" value="F:protein serine/threonine phosphatase activity"/>
    <property type="evidence" value="ECO:0007669"/>
    <property type="project" value="InterPro"/>
</dbReference>
<feature type="region of interest" description="Disordered" evidence="1">
    <location>
        <begin position="1"/>
        <end position="31"/>
    </location>
</feature>
<dbReference type="InterPro" id="IPR001932">
    <property type="entry name" value="PPM-type_phosphatase-like_dom"/>
</dbReference>
<dbReference type="Proteomes" id="UP001372338">
    <property type="component" value="Unassembled WGS sequence"/>
</dbReference>
<protein>
    <recommendedName>
        <fullName evidence="2">PPM-type phosphatase domain-containing protein</fullName>
    </recommendedName>
</protein>
<evidence type="ECO:0000313" key="4">
    <source>
        <dbReference type="Proteomes" id="UP001372338"/>
    </source>
</evidence>
<evidence type="ECO:0000259" key="2">
    <source>
        <dbReference type="PROSITE" id="PS51746"/>
    </source>
</evidence>
<organism evidence="3 4">
    <name type="scientific">Crotalaria pallida</name>
    <name type="common">Smooth rattlebox</name>
    <name type="synonym">Crotalaria striata</name>
    <dbReference type="NCBI Taxonomy" id="3830"/>
    <lineage>
        <taxon>Eukaryota</taxon>
        <taxon>Viridiplantae</taxon>
        <taxon>Streptophyta</taxon>
        <taxon>Embryophyta</taxon>
        <taxon>Tracheophyta</taxon>
        <taxon>Spermatophyta</taxon>
        <taxon>Magnoliopsida</taxon>
        <taxon>eudicotyledons</taxon>
        <taxon>Gunneridae</taxon>
        <taxon>Pentapetalae</taxon>
        <taxon>rosids</taxon>
        <taxon>fabids</taxon>
        <taxon>Fabales</taxon>
        <taxon>Fabaceae</taxon>
        <taxon>Papilionoideae</taxon>
        <taxon>50 kb inversion clade</taxon>
        <taxon>genistoids sensu lato</taxon>
        <taxon>core genistoids</taxon>
        <taxon>Crotalarieae</taxon>
        <taxon>Crotalaria</taxon>
    </lineage>
</organism>
<dbReference type="SMART" id="SM00332">
    <property type="entry name" value="PP2Cc"/>
    <property type="match status" value="1"/>
</dbReference>
<evidence type="ECO:0000313" key="3">
    <source>
        <dbReference type="EMBL" id="KAK7270029.1"/>
    </source>
</evidence>